<feature type="domain" description="CHAD" evidence="1">
    <location>
        <begin position="4"/>
        <end position="296"/>
    </location>
</feature>
<evidence type="ECO:0000313" key="3">
    <source>
        <dbReference type="Proteomes" id="UP001284601"/>
    </source>
</evidence>
<organism evidence="2 3">
    <name type="scientific">Conexibacter stalactiti</name>
    <dbReference type="NCBI Taxonomy" id="1940611"/>
    <lineage>
        <taxon>Bacteria</taxon>
        <taxon>Bacillati</taxon>
        <taxon>Actinomycetota</taxon>
        <taxon>Thermoleophilia</taxon>
        <taxon>Solirubrobacterales</taxon>
        <taxon>Conexibacteraceae</taxon>
        <taxon>Conexibacter</taxon>
    </lineage>
</organism>
<dbReference type="PROSITE" id="PS51708">
    <property type="entry name" value="CHAD"/>
    <property type="match status" value="1"/>
</dbReference>
<dbReference type="RefSeq" id="WP_318598444.1">
    <property type="nucleotide sequence ID" value="NZ_JAWSTH010000046.1"/>
</dbReference>
<dbReference type="InterPro" id="IPR007899">
    <property type="entry name" value="CHAD_dom"/>
</dbReference>
<dbReference type="EMBL" id="JAWSTH010000046">
    <property type="protein sequence ID" value="MDW5596066.1"/>
    <property type="molecule type" value="Genomic_DNA"/>
</dbReference>
<evidence type="ECO:0000313" key="2">
    <source>
        <dbReference type="EMBL" id="MDW5596066.1"/>
    </source>
</evidence>
<reference evidence="3" key="1">
    <citation type="submission" date="2023-07" db="EMBL/GenBank/DDBJ databases">
        <title>Conexibacter stalactiti sp. nov., isolated from stalactites in a lava cave and emended description of the genus Conexibacter.</title>
        <authorList>
            <person name="Lee S.D."/>
        </authorList>
    </citation>
    <scope>NUCLEOTIDE SEQUENCE [LARGE SCALE GENOMIC DNA]</scope>
    <source>
        <strain evidence="3">KCTC 39840</strain>
    </source>
</reference>
<accession>A0ABU4HS00</accession>
<dbReference type="Proteomes" id="UP001284601">
    <property type="component" value="Unassembled WGS sequence"/>
</dbReference>
<name>A0ABU4HS00_9ACTN</name>
<evidence type="ECO:0000259" key="1">
    <source>
        <dbReference type="PROSITE" id="PS51708"/>
    </source>
</evidence>
<dbReference type="InterPro" id="IPR038186">
    <property type="entry name" value="CHAD_dom_sf"/>
</dbReference>
<dbReference type="PANTHER" id="PTHR39339">
    <property type="entry name" value="SLR1444 PROTEIN"/>
    <property type="match status" value="1"/>
</dbReference>
<keyword evidence="3" id="KW-1185">Reference proteome</keyword>
<proteinExistence type="predicted"/>
<gene>
    <name evidence="2" type="ORF">R7226_17095</name>
</gene>
<protein>
    <submittedName>
        <fullName evidence="2">CHAD domain-containing protein</fullName>
    </submittedName>
</protein>
<dbReference type="PANTHER" id="PTHR39339:SF1">
    <property type="entry name" value="CHAD DOMAIN-CONTAINING PROTEIN"/>
    <property type="match status" value="1"/>
</dbReference>
<sequence length="319" mass="34012">MSYRLSLADAPAASIRACAREQLNGAVRELESPGDDPAKAIHQARKHLKKTRALLRLVRPALGERAYRAENDALRDAAAKLSATRDADVLVATVDALAAAAVGRLPASDLDALRAALVAEAAAARAHAPVDGAAPTDAPAGDGATAVAAAVAQELRDIHARVDSWPLDDSDWETVVAGISRAYARGRDARALAEADPTVEHLHDWRKRVKDLWYHHRLLKPVWPAVFDACAEEAHVLSEQLGDDHDLAVLRARLEQGIDGLAVDLDPLLAVVEERRGALQAQARQLAARLYAEKPKAFERRVTTCVEAAVAETGAAAGA</sequence>
<dbReference type="Pfam" id="PF05235">
    <property type="entry name" value="CHAD"/>
    <property type="match status" value="1"/>
</dbReference>
<comment type="caution">
    <text evidence="2">The sequence shown here is derived from an EMBL/GenBank/DDBJ whole genome shotgun (WGS) entry which is preliminary data.</text>
</comment>
<dbReference type="SMART" id="SM00880">
    <property type="entry name" value="CHAD"/>
    <property type="match status" value="1"/>
</dbReference>
<dbReference type="Gene3D" id="1.40.20.10">
    <property type="entry name" value="CHAD domain"/>
    <property type="match status" value="1"/>
</dbReference>